<dbReference type="PANTHER" id="PTHR47683:SF4">
    <property type="entry name" value="PSEUDOURIDINE SYNTHASE"/>
    <property type="match status" value="1"/>
</dbReference>
<dbReference type="InterPro" id="IPR042092">
    <property type="entry name" value="PsdUridine_s_RsuA/RluB/E/F_cat"/>
</dbReference>
<evidence type="ECO:0000313" key="8">
    <source>
        <dbReference type="EMBL" id="MET3557873.1"/>
    </source>
</evidence>
<evidence type="ECO:0000259" key="6">
    <source>
        <dbReference type="Pfam" id="PF00849"/>
    </source>
</evidence>
<comment type="caution">
    <text evidence="8">The sequence shown here is derived from an EMBL/GenBank/DDBJ whole genome shotgun (WGS) entry which is preliminary data.</text>
</comment>
<dbReference type="InterPro" id="IPR036986">
    <property type="entry name" value="S4_RNA-bd_sf"/>
</dbReference>
<dbReference type="Proteomes" id="UP001549122">
    <property type="component" value="Unassembled WGS sequence"/>
</dbReference>
<dbReference type="Gene3D" id="3.30.70.1560">
    <property type="entry name" value="Alpha-L RNA-binding motif"/>
    <property type="match status" value="1"/>
</dbReference>
<dbReference type="NCBIfam" id="TIGR00093">
    <property type="entry name" value="pseudouridine synthase"/>
    <property type="match status" value="1"/>
</dbReference>
<keyword evidence="3 5" id="KW-0413">Isomerase</keyword>
<dbReference type="GO" id="GO:0160136">
    <property type="term" value="F:16S rRNA pseudouridine(516) synthase activity"/>
    <property type="evidence" value="ECO:0007669"/>
    <property type="project" value="UniProtKB-EC"/>
</dbReference>
<comment type="similarity">
    <text evidence="1 5">Belongs to the pseudouridine synthase RsuA family.</text>
</comment>
<dbReference type="InterPro" id="IPR000748">
    <property type="entry name" value="PsdUridine_synth_RsuA/RluB/E/F"/>
</dbReference>
<feature type="domain" description="Pseudouridine synthase RsuA/RluA-like" evidence="6">
    <location>
        <begin position="62"/>
        <end position="195"/>
    </location>
</feature>
<dbReference type="SUPFAM" id="SSF55120">
    <property type="entry name" value="Pseudouridine synthase"/>
    <property type="match status" value="1"/>
</dbReference>
<dbReference type="InterPro" id="IPR050343">
    <property type="entry name" value="RsuA_PseudoU_synthase"/>
</dbReference>
<keyword evidence="2 4" id="KW-0694">RNA-binding</keyword>
<dbReference type="InterPro" id="IPR002942">
    <property type="entry name" value="S4_RNA-bd"/>
</dbReference>
<dbReference type="Pfam" id="PF00849">
    <property type="entry name" value="PseudoU_synth_2"/>
    <property type="match status" value="1"/>
</dbReference>
<dbReference type="PANTHER" id="PTHR47683">
    <property type="entry name" value="PSEUDOURIDINE SYNTHASE FAMILY PROTEIN-RELATED"/>
    <property type="match status" value="1"/>
</dbReference>
<accession>A0ABV2FH28</accession>
<dbReference type="PROSITE" id="PS01149">
    <property type="entry name" value="PSI_RSU"/>
    <property type="match status" value="1"/>
</dbReference>
<evidence type="ECO:0000256" key="5">
    <source>
        <dbReference type="RuleBase" id="RU003887"/>
    </source>
</evidence>
<name>A0ABV2FH28_9STRE</name>
<evidence type="ECO:0000256" key="1">
    <source>
        <dbReference type="ARBA" id="ARBA00008348"/>
    </source>
</evidence>
<evidence type="ECO:0000313" key="9">
    <source>
        <dbReference type="Proteomes" id="UP001549122"/>
    </source>
</evidence>
<gene>
    <name evidence="8" type="ORF">ABID29_000985</name>
</gene>
<protein>
    <recommendedName>
        <fullName evidence="5">Pseudouridine synthase</fullName>
        <ecNumber evidence="5">5.4.99.-</ecNumber>
    </recommendedName>
</protein>
<dbReference type="CDD" id="cd02553">
    <property type="entry name" value="PseudoU_synth_RsuA"/>
    <property type="match status" value="1"/>
</dbReference>
<dbReference type="Pfam" id="PF01479">
    <property type="entry name" value="S4"/>
    <property type="match status" value="1"/>
</dbReference>
<evidence type="ECO:0000256" key="4">
    <source>
        <dbReference type="PROSITE-ProRule" id="PRU00182"/>
    </source>
</evidence>
<proteinExistence type="inferred from homology"/>
<dbReference type="Gene3D" id="3.10.290.10">
    <property type="entry name" value="RNA-binding S4 domain"/>
    <property type="match status" value="1"/>
</dbReference>
<organism evidence="8 9">
    <name type="scientific">Streptococcus rupicaprae</name>
    <dbReference type="NCBI Taxonomy" id="759619"/>
    <lineage>
        <taxon>Bacteria</taxon>
        <taxon>Bacillati</taxon>
        <taxon>Bacillota</taxon>
        <taxon>Bacilli</taxon>
        <taxon>Lactobacillales</taxon>
        <taxon>Streptococcaceae</taxon>
        <taxon>Streptococcus</taxon>
    </lineage>
</organism>
<dbReference type="RefSeq" id="WP_354364793.1">
    <property type="nucleotide sequence ID" value="NZ_JBEPLO010000008.1"/>
</dbReference>
<dbReference type="InterPro" id="IPR006145">
    <property type="entry name" value="PsdUridine_synth_RsuA/RluA"/>
</dbReference>
<sequence length="239" mass="27107">MRLYKLLNTKGLETKKAVKTALKQGLVSIDGQVVTDPQRNVDPQIQEIRLNGKKLEDSSQVYYILHKPKGYVTAARDPKLPTVFDLISPEDRREGLYHIGRLDASTEGLLLLTNNGPLSLRLLHPDHHVPKTYLVEVNARLDWRAIDRFSQGIRFRDGTKCKPAQLKILTDRPGYTEAYVTLSEGKFHQVKKMFLAVGAKVTYLKRLRFGPFVLDEALLPGKYRPLSAQELATLKAFLD</sequence>
<dbReference type="Gene3D" id="3.30.70.580">
    <property type="entry name" value="Pseudouridine synthase I, catalytic domain, N-terminal subdomain"/>
    <property type="match status" value="1"/>
</dbReference>
<dbReference type="SUPFAM" id="SSF55174">
    <property type="entry name" value="Alpha-L RNA-binding motif"/>
    <property type="match status" value="1"/>
</dbReference>
<keyword evidence="9" id="KW-1185">Reference proteome</keyword>
<dbReference type="PROSITE" id="PS50889">
    <property type="entry name" value="S4"/>
    <property type="match status" value="1"/>
</dbReference>
<dbReference type="InterPro" id="IPR020103">
    <property type="entry name" value="PsdUridine_synth_cat_dom_sf"/>
</dbReference>
<evidence type="ECO:0000256" key="2">
    <source>
        <dbReference type="ARBA" id="ARBA00022884"/>
    </source>
</evidence>
<reference evidence="8 9" key="1">
    <citation type="submission" date="2024-06" db="EMBL/GenBank/DDBJ databases">
        <title>Genomic Encyclopedia of Type Strains, Phase IV (KMG-IV): sequencing the most valuable type-strain genomes for metagenomic binning, comparative biology and taxonomic classification.</title>
        <authorList>
            <person name="Goeker M."/>
        </authorList>
    </citation>
    <scope>NUCLEOTIDE SEQUENCE [LARGE SCALE GENOMIC DNA]</scope>
    <source>
        <strain evidence="8 9">DSM 28303</strain>
    </source>
</reference>
<dbReference type="EC" id="5.4.99.-" evidence="5"/>
<evidence type="ECO:0000259" key="7">
    <source>
        <dbReference type="Pfam" id="PF01479"/>
    </source>
</evidence>
<dbReference type="InterPro" id="IPR020094">
    <property type="entry name" value="TruA/RsuA/RluB/E/F_N"/>
</dbReference>
<dbReference type="CDD" id="cd00165">
    <property type="entry name" value="S4"/>
    <property type="match status" value="1"/>
</dbReference>
<dbReference type="InterPro" id="IPR018496">
    <property type="entry name" value="PsdUridine_synth_RsuA/RluB_CS"/>
</dbReference>
<feature type="domain" description="RNA-binding S4" evidence="7">
    <location>
        <begin position="1"/>
        <end position="43"/>
    </location>
</feature>
<dbReference type="EMBL" id="JBEPLO010000008">
    <property type="protein sequence ID" value="MET3557873.1"/>
    <property type="molecule type" value="Genomic_DNA"/>
</dbReference>
<evidence type="ECO:0000256" key="3">
    <source>
        <dbReference type="ARBA" id="ARBA00023235"/>
    </source>
</evidence>